<proteinExistence type="predicted"/>
<dbReference type="EMBL" id="KN833785">
    <property type="protein sequence ID" value="KIK19378.1"/>
    <property type="molecule type" value="Genomic_DNA"/>
</dbReference>
<dbReference type="Pfam" id="PF18759">
    <property type="entry name" value="Plavaka"/>
    <property type="match status" value="1"/>
</dbReference>
<reference evidence="1 2" key="1">
    <citation type="submission" date="2014-04" db="EMBL/GenBank/DDBJ databases">
        <authorList>
            <consortium name="DOE Joint Genome Institute"/>
            <person name="Kuo A."/>
            <person name="Kohler A."/>
            <person name="Costa M.D."/>
            <person name="Nagy L.G."/>
            <person name="Floudas D."/>
            <person name="Copeland A."/>
            <person name="Barry K.W."/>
            <person name="Cichocki N."/>
            <person name="Veneault-Fourrey C."/>
            <person name="LaButti K."/>
            <person name="Lindquist E.A."/>
            <person name="Lipzen A."/>
            <person name="Lundell T."/>
            <person name="Morin E."/>
            <person name="Murat C."/>
            <person name="Sun H."/>
            <person name="Tunlid A."/>
            <person name="Henrissat B."/>
            <person name="Grigoriev I.V."/>
            <person name="Hibbett D.S."/>
            <person name="Martin F."/>
            <person name="Nordberg H.P."/>
            <person name="Cantor M.N."/>
            <person name="Hua S.X."/>
        </authorList>
    </citation>
    <scope>NUCLEOTIDE SEQUENCE [LARGE SCALE GENOMIC DNA]</scope>
    <source>
        <strain evidence="1 2">441</strain>
    </source>
</reference>
<protein>
    <submittedName>
        <fullName evidence="1">Unplaced genomic scaffold scaffold_101, whole genome shotgun sequence</fullName>
    </submittedName>
</protein>
<dbReference type="OrthoDB" id="3232986at2759"/>
<evidence type="ECO:0000313" key="1">
    <source>
        <dbReference type="EMBL" id="KIK19378.1"/>
    </source>
</evidence>
<dbReference type="Proteomes" id="UP000054018">
    <property type="component" value="Unassembled WGS sequence"/>
</dbReference>
<evidence type="ECO:0000313" key="2">
    <source>
        <dbReference type="Proteomes" id="UP000054018"/>
    </source>
</evidence>
<gene>
    <name evidence="1" type="ORF">PISMIDRAFT_629398</name>
</gene>
<keyword evidence="2" id="KW-1185">Reference proteome</keyword>
<accession>A0A0C9ZHB7</accession>
<dbReference type="InterPro" id="IPR041078">
    <property type="entry name" value="Plavaka"/>
</dbReference>
<dbReference type="AlphaFoldDB" id="A0A0C9ZHB7"/>
<dbReference type="HOGENOM" id="CLU_006344_2_1_1"/>
<sequence length="259" mass="29104">KYFPGAAQRYNGGSTFANKFDVDKFSKHRSLNIYYPFASSGDWELGSWLLCSGLSMSVINTFLSLSLIKKLPLSFHTANELCGQAKLLPSGPCWKLQEIQTLHPTKRLVMLYWHNPLELVQFLFNNPEFQDIMELSPYCLYDSAAHLHHIYTEWMSGEDAWSMQSQIPQGTTLLGTIISSDKTTISVLTGDCVTHPPLISLGSIKMATQLKPSSHSFLLAALLPVPKFIHKNKWMKGVLEPCLIHHCLDIVLEPLKQAA</sequence>
<dbReference type="STRING" id="765257.A0A0C9ZHB7"/>
<organism evidence="1 2">
    <name type="scientific">Pisolithus microcarpus 441</name>
    <dbReference type="NCBI Taxonomy" id="765257"/>
    <lineage>
        <taxon>Eukaryota</taxon>
        <taxon>Fungi</taxon>
        <taxon>Dikarya</taxon>
        <taxon>Basidiomycota</taxon>
        <taxon>Agaricomycotina</taxon>
        <taxon>Agaricomycetes</taxon>
        <taxon>Agaricomycetidae</taxon>
        <taxon>Boletales</taxon>
        <taxon>Sclerodermatineae</taxon>
        <taxon>Pisolithaceae</taxon>
        <taxon>Pisolithus</taxon>
    </lineage>
</organism>
<name>A0A0C9ZHB7_9AGAM</name>
<reference evidence="2" key="2">
    <citation type="submission" date="2015-01" db="EMBL/GenBank/DDBJ databases">
        <title>Evolutionary Origins and Diversification of the Mycorrhizal Mutualists.</title>
        <authorList>
            <consortium name="DOE Joint Genome Institute"/>
            <consortium name="Mycorrhizal Genomics Consortium"/>
            <person name="Kohler A."/>
            <person name="Kuo A."/>
            <person name="Nagy L.G."/>
            <person name="Floudas D."/>
            <person name="Copeland A."/>
            <person name="Barry K.W."/>
            <person name="Cichocki N."/>
            <person name="Veneault-Fourrey C."/>
            <person name="LaButti K."/>
            <person name="Lindquist E.A."/>
            <person name="Lipzen A."/>
            <person name="Lundell T."/>
            <person name="Morin E."/>
            <person name="Murat C."/>
            <person name="Riley R."/>
            <person name="Ohm R."/>
            <person name="Sun H."/>
            <person name="Tunlid A."/>
            <person name="Henrissat B."/>
            <person name="Grigoriev I.V."/>
            <person name="Hibbett D.S."/>
            <person name="Martin F."/>
        </authorList>
    </citation>
    <scope>NUCLEOTIDE SEQUENCE [LARGE SCALE GENOMIC DNA]</scope>
    <source>
        <strain evidence="2">441</strain>
    </source>
</reference>
<feature type="non-terminal residue" evidence="1">
    <location>
        <position position="1"/>
    </location>
</feature>